<keyword evidence="2" id="KW-1003">Cell membrane</keyword>
<dbReference type="RefSeq" id="WP_220562559.1">
    <property type="nucleotide sequence ID" value="NZ_CP074133.1"/>
</dbReference>
<keyword evidence="8" id="KW-1185">Reference proteome</keyword>
<evidence type="ECO:0000256" key="3">
    <source>
        <dbReference type="ARBA" id="ARBA00022519"/>
    </source>
</evidence>
<keyword evidence="5" id="KW-0472">Membrane</keyword>
<dbReference type="PANTHER" id="PTHR30606:SF10">
    <property type="entry name" value="PHOSPHATIDYLINOSITOL MANNOSIDE ACYLTRANSFERASE"/>
    <property type="match status" value="1"/>
</dbReference>
<dbReference type="PANTHER" id="PTHR30606">
    <property type="entry name" value="LIPID A BIOSYNTHESIS LAUROYL ACYLTRANSFERASE"/>
    <property type="match status" value="1"/>
</dbReference>
<dbReference type="NCBIfam" id="NF005919">
    <property type="entry name" value="PRK07920.1"/>
    <property type="match status" value="1"/>
</dbReference>
<sequence length="321" mass="34944">MDERVAAAAYAAAWAAVGRAPESAGRAVFRHLADRSWRTHDEGTRGLERNLRRLVGPGATDAQLRALSRAGMRSYMRYFYEMFRLSAMTPERILGDTRATGVETLEKAIADGRGAVVALPHMGNWDHAGAWITLRGIPLTTVAQRVRPESLYRRFTAHRESLGMEVLPLTGGAVGTVGTLTRRLRDGGLVCLLADRDINGTGVEVELFGEAARVPTGPAALAMNTGAALLPVSLWYDGPHWCIRIHDEVPVAEGATRSERIRRTSQDLVRVFEGAIAEHPEDWHMLQPVFVSDLDADRALRARREAGAAPEAPTRAGGRAG</sequence>
<proteinExistence type="predicted"/>
<protein>
    <submittedName>
        <fullName evidence="7">Phosphatidylinositol mannoside acyltransferase</fullName>
    </submittedName>
</protein>
<dbReference type="Proteomes" id="UP000676079">
    <property type="component" value="Chromosome"/>
</dbReference>
<accession>A0ABX8BK76</accession>
<reference evidence="7 8" key="1">
    <citation type="submission" date="2021-05" db="EMBL/GenBank/DDBJ databases">
        <title>Direct Submission.</title>
        <authorList>
            <person name="Li K."/>
            <person name="Gao J."/>
        </authorList>
    </citation>
    <scope>NUCLEOTIDE SEQUENCE [LARGE SCALE GENOMIC DNA]</scope>
    <source>
        <strain evidence="7 8">Mg02</strain>
    </source>
</reference>
<dbReference type="GO" id="GO:0016746">
    <property type="term" value="F:acyltransferase activity"/>
    <property type="evidence" value="ECO:0007669"/>
    <property type="project" value="UniProtKB-KW"/>
</dbReference>
<evidence type="ECO:0000256" key="1">
    <source>
        <dbReference type="ARBA" id="ARBA00004533"/>
    </source>
</evidence>
<dbReference type="InterPro" id="IPR004960">
    <property type="entry name" value="LipA_acyltrans"/>
</dbReference>
<keyword evidence="3" id="KW-0997">Cell inner membrane</keyword>
<evidence type="ECO:0000313" key="8">
    <source>
        <dbReference type="Proteomes" id="UP000676079"/>
    </source>
</evidence>
<evidence type="ECO:0000256" key="5">
    <source>
        <dbReference type="ARBA" id="ARBA00023136"/>
    </source>
</evidence>
<evidence type="ECO:0000256" key="6">
    <source>
        <dbReference type="ARBA" id="ARBA00023315"/>
    </source>
</evidence>
<comment type="subcellular location">
    <subcellularLocation>
        <location evidence="1">Cell inner membrane</location>
    </subcellularLocation>
</comment>
<keyword evidence="6 7" id="KW-0012">Acyltransferase</keyword>
<organism evidence="7 8">
    <name type="scientific">Nocardiopsis changdeensis</name>
    <dbReference type="NCBI Taxonomy" id="2831969"/>
    <lineage>
        <taxon>Bacteria</taxon>
        <taxon>Bacillati</taxon>
        <taxon>Actinomycetota</taxon>
        <taxon>Actinomycetes</taxon>
        <taxon>Streptosporangiales</taxon>
        <taxon>Nocardiopsidaceae</taxon>
        <taxon>Nocardiopsis</taxon>
    </lineage>
</organism>
<keyword evidence="4" id="KW-0808">Transferase</keyword>
<evidence type="ECO:0000313" key="7">
    <source>
        <dbReference type="EMBL" id="QUX21336.1"/>
    </source>
</evidence>
<dbReference type="CDD" id="cd07984">
    <property type="entry name" value="LPLAT_LABLAT-like"/>
    <property type="match status" value="1"/>
</dbReference>
<evidence type="ECO:0000256" key="2">
    <source>
        <dbReference type="ARBA" id="ARBA00022475"/>
    </source>
</evidence>
<evidence type="ECO:0000256" key="4">
    <source>
        <dbReference type="ARBA" id="ARBA00022679"/>
    </source>
</evidence>
<dbReference type="Pfam" id="PF03279">
    <property type="entry name" value="Lip_A_acyltrans"/>
    <property type="match status" value="1"/>
</dbReference>
<name>A0ABX8BK76_9ACTN</name>
<gene>
    <name evidence="7" type="ORF">KGD84_23325</name>
</gene>
<dbReference type="EMBL" id="CP074133">
    <property type="protein sequence ID" value="QUX21336.1"/>
    <property type="molecule type" value="Genomic_DNA"/>
</dbReference>